<proteinExistence type="predicted"/>
<name>A0ACC2SQ28_9FUNG</name>
<organism evidence="1 2">
    <name type="scientific">Entomophthora muscae</name>
    <dbReference type="NCBI Taxonomy" id="34485"/>
    <lineage>
        <taxon>Eukaryota</taxon>
        <taxon>Fungi</taxon>
        <taxon>Fungi incertae sedis</taxon>
        <taxon>Zoopagomycota</taxon>
        <taxon>Entomophthoromycotina</taxon>
        <taxon>Entomophthoromycetes</taxon>
        <taxon>Entomophthorales</taxon>
        <taxon>Entomophthoraceae</taxon>
        <taxon>Entomophthora</taxon>
    </lineage>
</organism>
<dbReference type="Proteomes" id="UP001165960">
    <property type="component" value="Unassembled WGS sequence"/>
</dbReference>
<evidence type="ECO:0000313" key="2">
    <source>
        <dbReference type="Proteomes" id="UP001165960"/>
    </source>
</evidence>
<accession>A0ACC2SQ28</accession>
<reference evidence="1" key="1">
    <citation type="submission" date="2022-04" db="EMBL/GenBank/DDBJ databases">
        <title>Genome of the entomopathogenic fungus Entomophthora muscae.</title>
        <authorList>
            <person name="Elya C."/>
            <person name="Lovett B.R."/>
            <person name="Lee E."/>
            <person name="Macias A.M."/>
            <person name="Hajek A.E."/>
            <person name="De Bivort B.L."/>
            <person name="Kasson M.T."/>
            <person name="De Fine Licht H.H."/>
            <person name="Stajich J.E."/>
        </authorList>
    </citation>
    <scope>NUCLEOTIDE SEQUENCE</scope>
    <source>
        <strain evidence="1">Berkeley</strain>
    </source>
</reference>
<dbReference type="EMBL" id="QTSX02004490">
    <property type="protein sequence ID" value="KAJ9064346.1"/>
    <property type="molecule type" value="Genomic_DNA"/>
</dbReference>
<evidence type="ECO:0000313" key="1">
    <source>
        <dbReference type="EMBL" id="KAJ9064346.1"/>
    </source>
</evidence>
<keyword evidence="2" id="KW-1185">Reference proteome</keyword>
<protein>
    <submittedName>
        <fullName evidence="1">Uncharacterized protein</fullName>
    </submittedName>
</protein>
<sequence length="79" mass="8663">MLLRKSSCALIGPTAHCASIDSFYAETGGVSRWMPAEAGVTATPFPLTLEILFTHRQPSETAMEGRESRNVRLHITAHH</sequence>
<gene>
    <name evidence="1" type="ORF">DSO57_1031681</name>
</gene>
<comment type="caution">
    <text evidence="1">The sequence shown here is derived from an EMBL/GenBank/DDBJ whole genome shotgun (WGS) entry which is preliminary data.</text>
</comment>